<evidence type="ECO:0000259" key="4">
    <source>
        <dbReference type="Pfam" id="PF01156"/>
    </source>
</evidence>
<dbReference type="CDD" id="cd02651">
    <property type="entry name" value="nuc_hydro_IU_UC_XIUA"/>
    <property type="match status" value="1"/>
</dbReference>
<feature type="domain" description="Inosine/uridine-preferring nucleoside hydrolase" evidence="4">
    <location>
        <begin position="81"/>
        <end position="378"/>
    </location>
</feature>
<dbReference type="InterPro" id="IPR036452">
    <property type="entry name" value="Ribo_hydro-like"/>
</dbReference>
<dbReference type="EMBL" id="FQVY01000001">
    <property type="protein sequence ID" value="SHF63639.1"/>
    <property type="molecule type" value="Genomic_DNA"/>
</dbReference>
<dbReference type="Pfam" id="PF01156">
    <property type="entry name" value="IU_nuc_hydro"/>
    <property type="match status" value="1"/>
</dbReference>
<feature type="compositionally biased region" description="Basic residues" evidence="3">
    <location>
        <begin position="1"/>
        <end position="23"/>
    </location>
</feature>
<feature type="region of interest" description="Disordered" evidence="3">
    <location>
        <begin position="1"/>
        <end position="28"/>
    </location>
</feature>
<dbReference type="InterPro" id="IPR001910">
    <property type="entry name" value="Inosine/uridine_hydrolase_dom"/>
</dbReference>
<dbReference type="Proteomes" id="UP000184089">
    <property type="component" value="Unassembled WGS sequence"/>
</dbReference>
<accession>A0AAQ1RUU5</accession>
<reference evidence="6" key="1">
    <citation type="submission" date="2016-11" db="EMBL/GenBank/DDBJ databases">
        <authorList>
            <person name="Jaros S."/>
            <person name="Januszkiewicz K."/>
            <person name="Wedrychowicz H."/>
        </authorList>
    </citation>
    <scope>NUCLEOTIDE SEQUENCE [LARGE SCALE GENOMIC DNA]</scope>
    <source>
        <strain evidence="6">DSM 4029</strain>
    </source>
</reference>
<sequence length="390" mass="43680">MGKRRATRFPGKRRLRRERKAGKAKGQDSLNILMQRPSWSAGRACRRISVKEEAPYTDLQNKVDKPPFERSMIDLEKKIPLIIDTDPGVDDAFCMLLANSSDRVEIRAITAVAGNVPLCHTKENARRLAGMMGLRGTRVAAGAEKPLIVPQETAEMAHGKNGMGGLELPETDKELDLLPAWDVIYEECKKAEGEMQIVAVGPLTNIAIALLKYPELKGLIKHLIIMGGAQTTGNHSPYGEFNVWADPHAAEIVFQAGVPMTMIDLDACHMSYLTDEEYDTFVGMKNRYSENFFEFMAKREEERKSRMAGTPFAGKHSPPDAVTIAALLDEDLFTYEWLPVSVETHGPCMGRTVVDYRNREGKTPNCRVVRGADRQRFVNLFYKMAEVYAK</sequence>
<protein>
    <submittedName>
        <fullName evidence="5">Purine nucleosidase</fullName>
    </submittedName>
</protein>
<name>A0AAQ1RUU5_9FIRM</name>
<dbReference type="PANTHER" id="PTHR12304:SF4">
    <property type="entry name" value="URIDINE NUCLEOSIDASE"/>
    <property type="match status" value="1"/>
</dbReference>
<dbReference type="PANTHER" id="PTHR12304">
    <property type="entry name" value="INOSINE-URIDINE PREFERRING NUCLEOSIDE HYDROLASE"/>
    <property type="match status" value="1"/>
</dbReference>
<comment type="caution">
    <text evidence="5">The sequence shown here is derived from an EMBL/GenBank/DDBJ whole genome shotgun (WGS) entry which is preliminary data.</text>
</comment>
<evidence type="ECO:0000313" key="6">
    <source>
        <dbReference type="Proteomes" id="UP000184089"/>
    </source>
</evidence>
<dbReference type="GO" id="GO:0008477">
    <property type="term" value="F:purine nucleosidase activity"/>
    <property type="evidence" value="ECO:0007669"/>
    <property type="project" value="TreeGrafter"/>
</dbReference>
<keyword evidence="2" id="KW-0326">Glycosidase</keyword>
<evidence type="ECO:0000256" key="1">
    <source>
        <dbReference type="ARBA" id="ARBA00022801"/>
    </source>
</evidence>
<keyword evidence="1" id="KW-0378">Hydrolase</keyword>
<dbReference type="GO" id="GO:0005829">
    <property type="term" value="C:cytosol"/>
    <property type="evidence" value="ECO:0007669"/>
    <property type="project" value="TreeGrafter"/>
</dbReference>
<evidence type="ECO:0000256" key="3">
    <source>
        <dbReference type="SAM" id="MobiDB-lite"/>
    </source>
</evidence>
<dbReference type="SUPFAM" id="SSF53590">
    <property type="entry name" value="Nucleoside hydrolase"/>
    <property type="match status" value="1"/>
</dbReference>
<dbReference type="AlphaFoldDB" id="A0AAQ1RUU5"/>
<evidence type="ECO:0000256" key="2">
    <source>
        <dbReference type="ARBA" id="ARBA00023295"/>
    </source>
</evidence>
<proteinExistence type="predicted"/>
<organism evidence="5 6">
    <name type="scientific">Bittarella massiliensis</name>
    <name type="common">ex Durand et al. 2017</name>
    <dbReference type="NCBI Taxonomy" id="1720313"/>
    <lineage>
        <taxon>Bacteria</taxon>
        <taxon>Bacillati</taxon>
        <taxon>Bacillota</taxon>
        <taxon>Clostridia</taxon>
        <taxon>Eubacteriales</taxon>
        <taxon>Oscillospiraceae</taxon>
        <taxon>Bittarella (ex Durand et al. 2017)</taxon>
    </lineage>
</organism>
<evidence type="ECO:0000313" key="5">
    <source>
        <dbReference type="EMBL" id="SHF63639.1"/>
    </source>
</evidence>
<gene>
    <name evidence="5" type="ORF">SAMN05444424_0143</name>
</gene>
<dbReference type="Gene3D" id="3.90.245.10">
    <property type="entry name" value="Ribonucleoside hydrolase-like"/>
    <property type="match status" value="1"/>
</dbReference>
<dbReference type="InterPro" id="IPR023186">
    <property type="entry name" value="IUNH"/>
</dbReference>
<dbReference type="GO" id="GO:0006152">
    <property type="term" value="P:purine nucleoside catabolic process"/>
    <property type="evidence" value="ECO:0007669"/>
    <property type="project" value="TreeGrafter"/>
</dbReference>